<organism evidence="2 3">
    <name type="scientific">Draconibacterium aestuarii</name>
    <dbReference type="NCBI Taxonomy" id="2998507"/>
    <lineage>
        <taxon>Bacteria</taxon>
        <taxon>Pseudomonadati</taxon>
        <taxon>Bacteroidota</taxon>
        <taxon>Bacteroidia</taxon>
        <taxon>Marinilabiliales</taxon>
        <taxon>Prolixibacteraceae</taxon>
        <taxon>Draconibacterium</taxon>
    </lineage>
</organism>
<dbReference type="PANTHER" id="PTHR32063:SF18">
    <property type="entry name" value="CATION EFFLUX SYSTEM PROTEIN"/>
    <property type="match status" value="1"/>
</dbReference>
<feature type="transmembrane region" description="Helical" evidence="1">
    <location>
        <begin position="947"/>
        <end position="966"/>
    </location>
</feature>
<feature type="transmembrane region" description="Helical" evidence="1">
    <location>
        <begin position="459"/>
        <end position="482"/>
    </location>
</feature>
<keyword evidence="3" id="KW-1185">Reference proteome</keyword>
<evidence type="ECO:0000313" key="3">
    <source>
        <dbReference type="Proteomes" id="UP001145087"/>
    </source>
</evidence>
<feature type="transmembrane region" description="Helical" evidence="1">
    <location>
        <begin position="333"/>
        <end position="351"/>
    </location>
</feature>
<feature type="transmembrane region" description="Helical" evidence="1">
    <location>
        <begin position="852"/>
        <end position="872"/>
    </location>
</feature>
<dbReference type="Gene3D" id="3.30.70.1430">
    <property type="entry name" value="Multidrug efflux transporter AcrB pore domain"/>
    <property type="match status" value="2"/>
</dbReference>
<dbReference type="Gene3D" id="1.20.1640.10">
    <property type="entry name" value="Multidrug efflux transporter AcrB transmembrane domain"/>
    <property type="match status" value="2"/>
</dbReference>
<dbReference type="Gene3D" id="3.30.2090.10">
    <property type="entry name" value="Multidrug efflux transporter AcrB TolC docking domain, DN and DC subdomains"/>
    <property type="match status" value="2"/>
</dbReference>
<gene>
    <name evidence="2" type="ORF">OU798_13110</name>
</gene>
<feature type="transmembrane region" description="Helical" evidence="1">
    <location>
        <begin position="978"/>
        <end position="1003"/>
    </location>
</feature>
<proteinExistence type="predicted"/>
<feature type="transmembrane region" description="Helical" evidence="1">
    <location>
        <begin position="879"/>
        <end position="897"/>
    </location>
</feature>
<feature type="transmembrane region" description="Helical" evidence="1">
    <location>
        <begin position="903"/>
        <end position="926"/>
    </location>
</feature>
<dbReference type="Gene3D" id="3.30.70.1440">
    <property type="entry name" value="Multidrug efflux transporter AcrB pore domain"/>
    <property type="match status" value="1"/>
</dbReference>
<protein>
    <submittedName>
        <fullName evidence="2">Efflux RND transporter permease subunit</fullName>
    </submittedName>
</protein>
<dbReference type="PRINTS" id="PR00702">
    <property type="entry name" value="ACRIFLAVINRP"/>
</dbReference>
<dbReference type="AlphaFoldDB" id="A0A9X3J790"/>
<feature type="transmembrane region" description="Helical" evidence="1">
    <location>
        <begin position="384"/>
        <end position="409"/>
    </location>
</feature>
<evidence type="ECO:0000313" key="2">
    <source>
        <dbReference type="EMBL" id="MCY1721291.1"/>
    </source>
</evidence>
<dbReference type="SUPFAM" id="SSF82714">
    <property type="entry name" value="Multidrug efflux transporter AcrB TolC docking domain, DN and DC subdomains"/>
    <property type="match status" value="2"/>
</dbReference>
<dbReference type="InterPro" id="IPR001036">
    <property type="entry name" value="Acrflvin-R"/>
</dbReference>
<dbReference type="SUPFAM" id="SSF82866">
    <property type="entry name" value="Multidrug efflux transporter AcrB transmembrane domain"/>
    <property type="match status" value="2"/>
</dbReference>
<dbReference type="InterPro" id="IPR027463">
    <property type="entry name" value="AcrB_DN_DC_subdom"/>
</dbReference>
<keyword evidence="1" id="KW-1133">Transmembrane helix</keyword>
<evidence type="ECO:0000256" key="1">
    <source>
        <dbReference type="SAM" id="Phobius"/>
    </source>
</evidence>
<dbReference type="PANTHER" id="PTHR32063">
    <property type="match status" value="1"/>
</dbReference>
<accession>A0A9X3J790</accession>
<reference evidence="2" key="1">
    <citation type="submission" date="2022-11" db="EMBL/GenBank/DDBJ databases">
        <title>Marilongibacter aestuarii gen. nov., sp. nov., isolated from tidal flat sediment.</title>
        <authorList>
            <person name="Jiayan W."/>
        </authorList>
    </citation>
    <scope>NUCLEOTIDE SEQUENCE</scope>
    <source>
        <strain evidence="2">Z1-6</strain>
    </source>
</reference>
<dbReference type="Proteomes" id="UP001145087">
    <property type="component" value="Unassembled WGS sequence"/>
</dbReference>
<keyword evidence="1" id="KW-0812">Transmembrane</keyword>
<feature type="transmembrane region" description="Helical" evidence="1">
    <location>
        <begin position="521"/>
        <end position="538"/>
    </location>
</feature>
<dbReference type="GO" id="GO:0005886">
    <property type="term" value="C:plasma membrane"/>
    <property type="evidence" value="ECO:0007669"/>
    <property type="project" value="TreeGrafter"/>
</dbReference>
<comment type="caution">
    <text evidence="2">The sequence shown here is derived from an EMBL/GenBank/DDBJ whole genome shotgun (WGS) entry which is preliminary data.</text>
</comment>
<keyword evidence="1" id="KW-0472">Membrane</keyword>
<sequence>MLEKLLNQKAMISTILFAVLFGGLIAYNNIGKLEDAEIPIKSAMVITVYPGATAHEVELEVTDVLEKAIQKLENVDEINSISRPGVSMITIDIQETVKTPKLPQLWDHLRRKVNDVKGSLPAGAMEPIVNDDFADVYGILYAITAEGFSHKELIKYTEYIERELVGIEGVRRSQVFGEEMEVVDVTFSPEKLAGLSINPMVIAAAIQNETAIIDPGSIVTGKESIRVGVGQKITTLEEIENLLIQVPGGGNFRLGDIATISRSYMEPKQEALYYNNKAGLVLGLSNESGINVVKLGEKLDAKLAEIQKELPVGIEVNQVYYQPDRVDAAVKDFMMNLVVSVGIVIVVLMFAMGLRSGLLISSGLVFTILGTLIVMLAIDLPLHRVSLAAIILAMGMLVDNAIVVADGILVDLKNGMDRSKAFVNTAQKTALPLLGATAVAILAFLPLRMSPNAAGEFLASLFTVLIISLSLSWLFAMIQTPFNAKYFYRKERPKGEHAEHYDNKFYTAFRRFLEWALRHKILFTTSSFAILFFAFYSFRFVTVDFMSKMDYDQFYVEYYLPQGSDINAVEADVESIQEDILKMDGVHSVTGSVGRPPARYLLMRGMAKGGANYGEFIIQTNDPERVPILIPEIEDYLNKNYPNAFTRVIEYGAAFADADIEVEFTGPDPAVLKDLANQAKQIFLEEPAAIHVTDNWKNQTKKIVPKYSVERAQPLGLTRSDMGNSIKIATNGMPIGAIYEGDKMMPIVLKTSNDVAQNMEGLMTIPVWGQRSVASMPLAQIVDTMQVTWEYELVNRLNGERSIKAQCDAAKGFTAQQVQDKFQAKVEAINVPEGYKVRWEGATARSGDANEALFMFLPLAIGLMAIIIIGLFNNLKQPVIIFLVVPFAFVGVVLGLVSTGTFLTFAGIIGALGLIGMMIKNAVVLLDEINHNLRTGKPRLESTIDAALSRLRPVMMASLTTILGMTPLINDAMFSSTAIVIMFGLAVGSVITLVVVPVLYTVLYRVDSSELKKIRS</sequence>
<name>A0A9X3J790_9BACT</name>
<feature type="transmembrane region" description="Helical" evidence="1">
    <location>
        <begin position="358"/>
        <end position="378"/>
    </location>
</feature>
<dbReference type="GO" id="GO:0042910">
    <property type="term" value="F:xenobiotic transmembrane transporter activity"/>
    <property type="evidence" value="ECO:0007669"/>
    <property type="project" value="TreeGrafter"/>
</dbReference>
<dbReference type="Gene3D" id="3.30.70.1320">
    <property type="entry name" value="Multidrug efflux transporter AcrB pore domain like"/>
    <property type="match status" value="1"/>
</dbReference>
<dbReference type="Pfam" id="PF00873">
    <property type="entry name" value="ACR_tran"/>
    <property type="match status" value="1"/>
</dbReference>
<dbReference type="EMBL" id="JAPOHD010000027">
    <property type="protein sequence ID" value="MCY1721291.1"/>
    <property type="molecule type" value="Genomic_DNA"/>
</dbReference>
<feature type="transmembrane region" description="Helical" evidence="1">
    <location>
        <begin position="430"/>
        <end position="447"/>
    </location>
</feature>
<dbReference type="SUPFAM" id="SSF82693">
    <property type="entry name" value="Multidrug efflux transporter AcrB pore domain, PN1, PN2, PC1 and PC2 subdomains"/>
    <property type="match status" value="2"/>
</dbReference>